<evidence type="ECO:0000313" key="8">
    <source>
        <dbReference type="EMBL" id="EMR02377.1"/>
    </source>
</evidence>
<keyword evidence="9" id="KW-1185">Reference proteome</keyword>
<dbReference type="eggNOG" id="COG4654">
    <property type="taxonomic scope" value="Bacteria"/>
</dbReference>
<keyword evidence="3 6" id="KW-0479">Metal-binding</keyword>
<keyword evidence="4" id="KW-0249">Electron transport</keyword>
<organism evidence="8 9">
    <name type="scientific">Cesiribacter andamanensis AMV16</name>
    <dbReference type="NCBI Taxonomy" id="1279009"/>
    <lineage>
        <taxon>Bacteria</taxon>
        <taxon>Pseudomonadati</taxon>
        <taxon>Bacteroidota</taxon>
        <taxon>Cytophagia</taxon>
        <taxon>Cytophagales</taxon>
        <taxon>Cesiribacteraceae</taxon>
        <taxon>Cesiribacter</taxon>
    </lineage>
</organism>
<evidence type="ECO:0000256" key="2">
    <source>
        <dbReference type="ARBA" id="ARBA00022617"/>
    </source>
</evidence>
<feature type="binding site" description="covalent" evidence="6">
    <location>
        <position position="57"/>
    </location>
    <ligand>
        <name>heme c</name>
        <dbReference type="ChEBI" id="CHEBI:61717"/>
    </ligand>
</feature>
<comment type="caution">
    <text evidence="8">The sequence shown here is derived from an EMBL/GenBank/DDBJ whole genome shotgun (WGS) entry which is preliminary data.</text>
</comment>
<evidence type="ECO:0000259" key="7">
    <source>
        <dbReference type="PROSITE" id="PS51007"/>
    </source>
</evidence>
<evidence type="ECO:0000313" key="9">
    <source>
        <dbReference type="Proteomes" id="UP000011910"/>
    </source>
</evidence>
<accession>M7N503</accession>
<evidence type="ECO:0000256" key="1">
    <source>
        <dbReference type="ARBA" id="ARBA00022448"/>
    </source>
</evidence>
<dbReference type="GO" id="GO:0020037">
    <property type="term" value="F:heme binding"/>
    <property type="evidence" value="ECO:0007669"/>
    <property type="project" value="InterPro"/>
</dbReference>
<evidence type="ECO:0000256" key="4">
    <source>
        <dbReference type="ARBA" id="ARBA00022982"/>
    </source>
</evidence>
<dbReference type="Gene3D" id="1.10.760.10">
    <property type="entry name" value="Cytochrome c-like domain"/>
    <property type="match status" value="1"/>
</dbReference>
<dbReference type="GO" id="GO:0009055">
    <property type="term" value="F:electron transfer activity"/>
    <property type="evidence" value="ECO:0007669"/>
    <property type="project" value="InterPro"/>
</dbReference>
<dbReference type="InterPro" id="IPR002324">
    <property type="entry name" value="Cyt_c_ID"/>
</dbReference>
<keyword evidence="1" id="KW-0813">Transport</keyword>
<dbReference type="InterPro" id="IPR036909">
    <property type="entry name" value="Cyt_c-like_dom_sf"/>
</dbReference>
<name>M7N503_9BACT</name>
<evidence type="ECO:0000256" key="6">
    <source>
        <dbReference type="PIRSR" id="PIRSR602324-1"/>
    </source>
</evidence>
<dbReference type="InterPro" id="IPR009056">
    <property type="entry name" value="Cyt_c-like_dom"/>
</dbReference>
<gene>
    <name evidence="8" type="ORF">ADICEAN_02473</name>
</gene>
<evidence type="ECO:0000256" key="5">
    <source>
        <dbReference type="ARBA" id="ARBA00023004"/>
    </source>
</evidence>
<dbReference type="GO" id="GO:0005506">
    <property type="term" value="F:iron ion binding"/>
    <property type="evidence" value="ECO:0007669"/>
    <property type="project" value="InterPro"/>
</dbReference>
<dbReference type="Pfam" id="PF00034">
    <property type="entry name" value="Cytochrom_C"/>
    <property type="match status" value="1"/>
</dbReference>
<dbReference type="Proteomes" id="UP000011910">
    <property type="component" value="Unassembled WGS sequence"/>
</dbReference>
<sequence length="127" mass="13720">MKQLAFLVLSLFLISCGGNDGRQEGDRPEGIATQPAETDLQAQGRQLIANSDCVACHKDNERVIGPSYTEVAQKYPNNDSTIAYLAGKIIQGGSGVWGSVPMTAHPQHSQEEAEQMARYILSLNTSN</sequence>
<dbReference type="PROSITE" id="PS51007">
    <property type="entry name" value="CYTC"/>
    <property type="match status" value="1"/>
</dbReference>
<keyword evidence="5 6" id="KW-0408">Iron</keyword>
<feature type="binding site" description="covalent" evidence="6">
    <location>
        <position position="53"/>
    </location>
    <ligand>
        <name>heme c</name>
        <dbReference type="ChEBI" id="CHEBI:61717"/>
    </ligand>
</feature>
<dbReference type="RefSeq" id="WP_009195864.1">
    <property type="nucleotide sequence ID" value="NZ_AODQ01000060.1"/>
</dbReference>
<proteinExistence type="predicted"/>
<evidence type="ECO:0000256" key="3">
    <source>
        <dbReference type="ARBA" id="ARBA00022723"/>
    </source>
</evidence>
<dbReference type="STRING" id="1279009.ADICEAN_02473"/>
<dbReference type="EMBL" id="AODQ01000060">
    <property type="protein sequence ID" value="EMR02377.1"/>
    <property type="molecule type" value="Genomic_DNA"/>
</dbReference>
<comment type="PTM">
    <text evidence="6">Binds 1 heme c group covalently per subunit.</text>
</comment>
<feature type="binding site" description="covalent" evidence="6">
    <location>
        <position position="102"/>
    </location>
    <ligand>
        <name>heme c</name>
        <dbReference type="ChEBI" id="CHEBI:61717"/>
    </ligand>
</feature>
<dbReference type="AlphaFoldDB" id="M7N503"/>
<feature type="domain" description="Cytochrome c" evidence="7">
    <location>
        <begin position="39"/>
        <end position="124"/>
    </location>
</feature>
<dbReference type="SUPFAM" id="SSF46626">
    <property type="entry name" value="Cytochrome c"/>
    <property type="match status" value="1"/>
</dbReference>
<keyword evidence="2 6" id="KW-0349">Heme</keyword>
<protein>
    <submittedName>
        <fullName evidence="8">Cytochrome c552</fullName>
    </submittedName>
</protein>
<dbReference type="PRINTS" id="PR00606">
    <property type="entry name" value="CYTCHROMECID"/>
</dbReference>
<dbReference type="PROSITE" id="PS51257">
    <property type="entry name" value="PROKAR_LIPOPROTEIN"/>
    <property type="match status" value="1"/>
</dbReference>
<reference evidence="8 9" key="1">
    <citation type="journal article" date="2013" name="Genome Announc.">
        <title>Draft Genome Sequence of Cesiribacter andamanensis Strain AMV16T, Isolated from a Soil Sample from a Mud Volcano in the Andaman Islands, India.</title>
        <authorList>
            <person name="Shivaji S."/>
            <person name="Ara S."/>
            <person name="Begum Z."/>
            <person name="Srinivas T.N."/>
            <person name="Singh A."/>
            <person name="Kumar Pinnaka A."/>
        </authorList>
    </citation>
    <scope>NUCLEOTIDE SEQUENCE [LARGE SCALE GENOMIC DNA]</scope>
    <source>
        <strain evidence="8 9">AMV16</strain>
    </source>
</reference>
<dbReference type="OrthoDB" id="9814063at2"/>